<feature type="compositionally biased region" description="Basic and acidic residues" evidence="1">
    <location>
        <begin position="40"/>
        <end position="72"/>
    </location>
</feature>
<proteinExistence type="predicted"/>
<dbReference type="AlphaFoldDB" id="A0AAE1BJU3"/>
<gene>
    <name evidence="2" type="ORF">Pcinc_041318</name>
</gene>
<reference evidence="2" key="1">
    <citation type="submission" date="2023-10" db="EMBL/GenBank/DDBJ databases">
        <title>Genome assemblies of two species of porcelain crab, Petrolisthes cinctipes and Petrolisthes manimaculis (Anomura: Porcellanidae).</title>
        <authorList>
            <person name="Angst P."/>
        </authorList>
    </citation>
    <scope>NUCLEOTIDE SEQUENCE</scope>
    <source>
        <strain evidence="2">PB745_01</strain>
        <tissue evidence="2">Gill</tissue>
    </source>
</reference>
<sequence>MGVNGRRKIEKEQKTERERRGEKKGQVNGSEWEKKNRKGTTKDRGGNTTDEVKRREEEKRNVGGSGRGEEVRLQQPCKQMVEGRCCRRRHNKSYNKCLVLFWSSS</sequence>
<dbReference type="EMBL" id="JAWQEG010007599">
    <property type="protein sequence ID" value="KAK3852081.1"/>
    <property type="molecule type" value="Genomic_DNA"/>
</dbReference>
<dbReference type="Proteomes" id="UP001286313">
    <property type="component" value="Unassembled WGS sequence"/>
</dbReference>
<accession>A0AAE1BJU3</accession>
<evidence type="ECO:0000313" key="3">
    <source>
        <dbReference type="Proteomes" id="UP001286313"/>
    </source>
</evidence>
<name>A0AAE1BJU3_PETCI</name>
<evidence type="ECO:0000313" key="2">
    <source>
        <dbReference type="EMBL" id="KAK3852081.1"/>
    </source>
</evidence>
<feature type="compositionally biased region" description="Basic and acidic residues" evidence="1">
    <location>
        <begin position="7"/>
        <end position="25"/>
    </location>
</feature>
<keyword evidence="3" id="KW-1185">Reference proteome</keyword>
<organism evidence="2 3">
    <name type="scientific">Petrolisthes cinctipes</name>
    <name type="common">Flat porcelain crab</name>
    <dbReference type="NCBI Taxonomy" id="88211"/>
    <lineage>
        <taxon>Eukaryota</taxon>
        <taxon>Metazoa</taxon>
        <taxon>Ecdysozoa</taxon>
        <taxon>Arthropoda</taxon>
        <taxon>Crustacea</taxon>
        <taxon>Multicrustacea</taxon>
        <taxon>Malacostraca</taxon>
        <taxon>Eumalacostraca</taxon>
        <taxon>Eucarida</taxon>
        <taxon>Decapoda</taxon>
        <taxon>Pleocyemata</taxon>
        <taxon>Anomura</taxon>
        <taxon>Galatheoidea</taxon>
        <taxon>Porcellanidae</taxon>
        <taxon>Petrolisthes</taxon>
    </lineage>
</organism>
<comment type="caution">
    <text evidence="2">The sequence shown here is derived from an EMBL/GenBank/DDBJ whole genome shotgun (WGS) entry which is preliminary data.</text>
</comment>
<evidence type="ECO:0000256" key="1">
    <source>
        <dbReference type="SAM" id="MobiDB-lite"/>
    </source>
</evidence>
<feature type="region of interest" description="Disordered" evidence="1">
    <location>
        <begin position="1"/>
        <end position="74"/>
    </location>
</feature>
<protein>
    <submittedName>
        <fullName evidence="2">Uncharacterized protein</fullName>
    </submittedName>
</protein>